<reference evidence="2" key="1">
    <citation type="submission" date="2016-11" db="UniProtKB">
        <authorList>
            <consortium name="WormBaseParasite"/>
        </authorList>
    </citation>
    <scope>IDENTIFICATION</scope>
</reference>
<dbReference type="AlphaFoldDB" id="A0A1I7WDM8"/>
<protein>
    <submittedName>
        <fullName evidence="2">Uncharacterized protein</fullName>
    </submittedName>
</protein>
<evidence type="ECO:0000313" key="1">
    <source>
        <dbReference type="Proteomes" id="UP000095283"/>
    </source>
</evidence>
<accession>A0A1I7WDM8</accession>
<proteinExistence type="predicted"/>
<evidence type="ECO:0000313" key="2">
    <source>
        <dbReference type="WBParaSite" id="Hba_03029"/>
    </source>
</evidence>
<dbReference type="WBParaSite" id="Hba_03029">
    <property type="protein sequence ID" value="Hba_03029"/>
    <property type="gene ID" value="Hba_03029"/>
</dbReference>
<sequence length="110" mass="12510">MDPYEFVIPLLCETLVTEAYELTTQDVSIGLYLKAKQQTKSAIHWDELLHRAVQLVLSQIYANHLLNQAYIPMSSNLNCNIILNTTLVNSNYNSSTCGRVLFYPVTRVLC</sequence>
<dbReference type="Proteomes" id="UP000095283">
    <property type="component" value="Unplaced"/>
</dbReference>
<organism evidence="1 2">
    <name type="scientific">Heterorhabditis bacteriophora</name>
    <name type="common">Entomopathogenic nematode worm</name>
    <dbReference type="NCBI Taxonomy" id="37862"/>
    <lineage>
        <taxon>Eukaryota</taxon>
        <taxon>Metazoa</taxon>
        <taxon>Ecdysozoa</taxon>
        <taxon>Nematoda</taxon>
        <taxon>Chromadorea</taxon>
        <taxon>Rhabditida</taxon>
        <taxon>Rhabditina</taxon>
        <taxon>Rhabditomorpha</taxon>
        <taxon>Strongyloidea</taxon>
        <taxon>Heterorhabditidae</taxon>
        <taxon>Heterorhabditis</taxon>
    </lineage>
</organism>
<keyword evidence="1" id="KW-1185">Reference proteome</keyword>
<name>A0A1I7WDM8_HETBA</name>